<gene>
    <name evidence="1" type="ORF">M5K25_018062</name>
</gene>
<reference evidence="1 2" key="1">
    <citation type="journal article" date="2024" name="Plant Biotechnol. J.">
        <title>Dendrobium thyrsiflorum genome and its molecular insights into genes involved in important horticultural traits.</title>
        <authorList>
            <person name="Chen B."/>
            <person name="Wang J.Y."/>
            <person name="Zheng P.J."/>
            <person name="Li K.L."/>
            <person name="Liang Y.M."/>
            <person name="Chen X.F."/>
            <person name="Zhang C."/>
            <person name="Zhao X."/>
            <person name="He X."/>
            <person name="Zhang G.Q."/>
            <person name="Liu Z.J."/>
            <person name="Xu Q."/>
        </authorList>
    </citation>
    <scope>NUCLEOTIDE SEQUENCE [LARGE SCALE GENOMIC DNA]</scope>
    <source>
        <strain evidence="1">GZMU011</strain>
    </source>
</reference>
<comment type="caution">
    <text evidence="1">The sequence shown here is derived from an EMBL/GenBank/DDBJ whole genome shotgun (WGS) entry which is preliminary data.</text>
</comment>
<keyword evidence="2" id="KW-1185">Reference proteome</keyword>
<sequence length="160" mass="17973">MGDPDVDHGFLYDDQGRMDILGSPFFDVHFGNDETANEYIDRILYQLTLSIEEHIPPGRWYLVSRPLTSSDLTTAPTTTTRGFYLLLVALLALRHSFFRESGIAKLNIQCSDADCDVVAALANKEHGVAMPKMTLNVQNLCFGRVDFNAVLYFIQRHGAM</sequence>
<dbReference type="AlphaFoldDB" id="A0ABD0UNW7"/>
<accession>A0ABD0UNW7</accession>
<evidence type="ECO:0000313" key="1">
    <source>
        <dbReference type="EMBL" id="KAL0912112.1"/>
    </source>
</evidence>
<dbReference type="EMBL" id="JANQDX010000014">
    <property type="protein sequence ID" value="KAL0912112.1"/>
    <property type="molecule type" value="Genomic_DNA"/>
</dbReference>
<organism evidence="1 2">
    <name type="scientific">Dendrobium thyrsiflorum</name>
    <name type="common">Pinecone-like raceme dendrobium</name>
    <name type="synonym">Orchid</name>
    <dbReference type="NCBI Taxonomy" id="117978"/>
    <lineage>
        <taxon>Eukaryota</taxon>
        <taxon>Viridiplantae</taxon>
        <taxon>Streptophyta</taxon>
        <taxon>Embryophyta</taxon>
        <taxon>Tracheophyta</taxon>
        <taxon>Spermatophyta</taxon>
        <taxon>Magnoliopsida</taxon>
        <taxon>Liliopsida</taxon>
        <taxon>Asparagales</taxon>
        <taxon>Orchidaceae</taxon>
        <taxon>Epidendroideae</taxon>
        <taxon>Malaxideae</taxon>
        <taxon>Dendrobiinae</taxon>
        <taxon>Dendrobium</taxon>
    </lineage>
</organism>
<protein>
    <submittedName>
        <fullName evidence="1">Uncharacterized protein</fullName>
    </submittedName>
</protein>
<name>A0ABD0UNW7_DENTH</name>
<dbReference type="Proteomes" id="UP001552299">
    <property type="component" value="Unassembled WGS sequence"/>
</dbReference>
<evidence type="ECO:0000313" key="2">
    <source>
        <dbReference type="Proteomes" id="UP001552299"/>
    </source>
</evidence>
<proteinExistence type="predicted"/>